<evidence type="ECO:0000256" key="12">
    <source>
        <dbReference type="ARBA" id="ARBA00023012"/>
    </source>
</evidence>
<evidence type="ECO:0000256" key="4">
    <source>
        <dbReference type="ARBA" id="ARBA00022475"/>
    </source>
</evidence>
<dbReference type="PROSITE" id="PS50109">
    <property type="entry name" value="HIS_KIN"/>
    <property type="match status" value="1"/>
</dbReference>
<evidence type="ECO:0000256" key="11">
    <source>
        <dbReference type="ARBA" id="ARBA00022989"/>
    </source>
</evidence>
<dbReference type="Gene3D" id="3.30.565.10">
    <property type="entry name" value="Histidine kinase-like ATPase, C-terminal domain"/>
    <property type="match status" value="1"/>
</dbReference>
<evidence type="ECO:0000259" key="18">
    <source>
        <dbReference type="PROSITE" id="PS50885"/>
    </source>
</evidence>
<dbReference type="SUPFAM" id="SSF47384">
    <property type="entry name" value="Homodimeric domain of signal transducing histidine kinase"/>
    <property type="match status" value="1"/>
</dbReference>
<dbReference type="GO" id="GO:0005524">
    <property type="term" value="F:ATP binding"/>
    <property type="evidence" value="ECO:0007669"/>
    <property type="project" value="UniProtKB-KW"/>
</dbReference>
<feature type="compositionally biased region" description="Low complexity" evidence="15">
    <location>
        <begin position="565"/>
        <end position="587"/>
    </location>
</feature>
<name>A0A6L9SD10_9ACTN</name>
<evidence type="ECO:0000256" key="14">
    <source>
        <dbReference type="ARBA" id="ARBA00035305"/>
    </source>
</evidence>
<evidence type="ECO:0000256" key="10">
    <source>
        <dbReference type="ARBA" id="ARBA00022840"/>
    </source>
</evidence>
<organism evidence="19 20">
    <name type="scientific">Phytoactinopolyspora halotolerans</name>
    <dbReference type="NCBI Taxonomy" id="1981512"/>
    <lineage>
        <taxon>Bacteria</taxon>
        <taxon>Bacillati</taxon>
        <taxon>Actinomycetota</taxon>
        <taxon>Actinomycetes</taxon>
        <taxon>Jiangellales</taxon>
        <taxon>Jiangellaceae</taxon>
        <taxon>Phytoactinopolyspora</taxon>
    </lineage>
</organism>
<dbReference type="Pfam" id="PF00512">
    <property type="entry name" value="HisKA"/>
    <property type="match status" value="1"/>
</dbReference>
<evidence type="ECO:0000256" key="1">
    <source>
        <dbReference type="ARBA" id="ARBA00000085"/>
    </source>
</evidence>
<feature type="region of interest" description="Disordered" evidence="15">
    <location>
        <begin position="524"/>
        <end position="602"/>
    </location>
</feature>
<evidence type="ECO:0000256" key="6">
    <source>
        <dbReference type="ARBA" id="ARBA00022679"/>
    </source>
</evidence>
<dbReference type="PANTHER" id="PTHR43547">
    <property type="entry name" value="TWO-COMPONENT HISTIDINE KINASE"/>
    <property type="match status" value="1"/>
</dbReference>
<dbReference type="Proteomes" id="UP000475214">
    <property type="component" value="Unassembled WGS sequence"/>
</dbReference>
<gene>
    <name evidence="19" type="ORF">G1H10_20085</name>
</gene>
<evidence type="ECO:0000256" key="2">
    <source>
        <dbReference type="ARBA" id="ARBA00004651"/>
    </source>
</evidence>
<comment type="catalytic activity">
    <reaction evidence="1">
        <text>ATP + protein L-histidine = ADP + protein N-phospho-L-histidine.</text>
        <dbReference type="EC" id="2.7.13.3"/>
    </reaction>
</comment>
<dbReference type="EC" id="2.7.13.3" evidence="3"/>
<evidence type="ECO:0000313" key="20">
    <source>
        <dbReference type="Proteomes" id="UP000475214"/>
    </source>
</evidence>
<accession>A0A6L9SD10</accession>
<feature type="domain" description="HAMP" evidence="18">
    <location>
        <begin position="229"/>
        <end position="281"/>
    </location>
</feature>
<reference evidence="19 20" key="1">
    <citation type="submission" date="2020-02" db="EMBL/GenBank/DDBJ databases">
        <authorList>
            <person name="Li X.-J."/>
            <person name="Han X.-M."/>
        </authorList>
    </citation>
    <scope>NUCLEOTIDE SEQUENCE [LARGE SCALE GENOMIC DNA]</scope>
    <source>
        <strain evidence="19 20">CCTCC AB 2017055</strain>
    </source>
</reference>
<dbReference type="CDD" id="cd06225">
    <property type="entry name" value="HAMP"/>
    <property type="match status" value="1"/>
</dbReference>
<dbReference type="Pfam" id="PF00672">
    <property type="entry name" value="HAMP"/>
    <property type="match status" value="1"/>
</dbReference>
<keyword evidence="20" id="KW-1185">Reference proteome</keyword>
<dbReference type="Gene3D" id="6.10.340.10">
    <property type="match status" value="1"/>
</dbReference>
<dbReference type="FunFam" id="1.10.287.130:FF:000010">
    <property type="entry name" value="Two-component sensor histidine kinase"/>
    <property type="match status" value="1"/>
</dbReference>
<comment type="caution">
    <text evidence="19">The sequence shown here is derived from an EMBL/GenBank/DDBJ whole genome shotgun (WGS) entry which is preliminary data.</text>
</comment>
<feature type="transmembrane region" description="Helical" evidence="16">
    <location>
        <begin position="20"/>
        <end position="39"/>
    </location>
</feature>
<feature type="domain" description="Histidine kinase" evidence="17">
    <location>
        <begin position="296"/>
        <end position="513"/>
    </location>
</feature>
<dbReference type="PANTHER" id="PTHR43547:SF2">
    <property type="entry name" value="HYBRID SIGNAL TRANSDUCTION HISTIDINE KINASE C"/>
    <property type="match status" value="1"/>
</dbReference>
<evidence type="ECO:0000256" key="7">
    <source>
        <dbReference type="ARBA" id="ARBA00022692"/>
    </source>
</evidence>
<keyword evidence="5" id="KW-0597">Phosphoprotein</keyword>
<dbReference type="PROSITE" id="PS50885">
    <property type="entry name" value="HAMP"/>
    <property type="match status" value="1"/>
</dbReference>
<dbReference type="InterPro" id="IPR047669">
    <property type="entry name" value="MtrAB_MtrB"/>
</dbReference>
<evidence type="ECO:0000256" key="13">
    <source>
        <dbReference type="ARBA" id="ARBA00023136"/>
    </source>
</evidence>
<dbReference type="InterPro" id="IPR004358">
    <property type="entry name" value="Sig_transdc_His_kin-like_C"/>
</dbReference>
<dbReference type="SMART" id="SM00387">
    <property type="entry name" value="HATPase_c"/>
    <property type="match status" value="1"/>
</dbReference>
<dbReference type="PRINTS" id="PR00344">
    <property type="entry name" value="BCTRLSENSOR"/>
</dbReference>
<dbReference type="SUPFAM" id="SSF158472">
    <property type="entry name" value="HAMP domain-like"/>
    <property type="match status" value="1"/>
</dbReference>
<keyword evidence="12" id="KW-0902">Two-component regulatory system</keyword>
<keyword evidence="4" id="KW-1003">Cell membrane</keyword>
<keyword evidence="13 16" id="KW-0472">Membrane</keyword>
<dbReference type="AlphaFoldDB" id="A0A6L9SD10"/>
<keyword evidence="6" id="KW-0808">Transferase</keyword>
<evidence type="ECO:0000313" key="19">
    <source>
        <dbReference type="EMBL" id="NEE02472.1"/>
    </source>
</evidence>
<dbReference type="SMART" id="SM00388">
    <property type="entry name" value="HisKA"/>
    <property type="match status" value="1"/>
</dbReference>
<dbReference type="GO" id="GO:0000155">
    <property type="term" value="F:phosphorelay sensor kinase activity"/>
    <property type="evidence" value="ECO:0007669"/>
    <property type="project" value="InterPro"/>
</dbReference>
<evidence type="ECO:0000256" key="16">
    <source>
        <dbReference type="SAM" id="Phobius"/>
    </source>
</evidence>
<keyword evidence="10" id="KW-0067">ATP-binding</keyword>
<dbReference type="CDD" id="cd00075">
    <property type="entry name" value="HATPase"/>
    <property type="match status" value="1"/>
</dbReference>
<evidence type="ECO:0000259" key="17">
    <source>
        <dbReference type="PROSITE" id="PS50109"/>
    </source>
</evidence>
<protein>
    <recommendedName>
        <fullName evidence="14">Sensor histidine kinase MtrB</fullName>
        <ecNumber evidence="3">2.7.13.3</ecNumber>
    </recommendedName>
</protein>
<dbReference type="Gene3D" id="1.10.287.130">
    <property type="match status" value="1"/>
</dbReference>
<dbReference type="InterPro" id="IPR003660">
    <property type="entry name" value="HAMP_dom"/>
</dbReference>
<dbReference type="InterPro" id="IPR036890">
    <property type="entry name" value="HATPase_C_sf"/>
</dbReference>
<evidence type="ECO:0000256" key="15">
    <source>
        <dbReference type="SAM" id="MobiDB-lite"/>
    </source>
</evidence>
<dbReference type="Pfam" id="PF02518">
    <property type="entry name" value="HATPase_c"/>
    <property type="match status" value="1"/>
</dbReference>
<comment type="subcellular location">
    <subcellularLocation>
        <location evidence="2">Cell membrane</location>
        <topology evidence="2">Multi-pass membrane protein</topology>
    </subcellularLocation>
</comment>
<keyword evidence="11 16" id="KW-1133">Transmembrane helix</keyword>
<keyword evidence="9 19" id="KW-0418">Kinase</keyword>
<dbReference type="SMART" id="SM00304">
    <property type="entry name" value="HAMP"/>
    <property type="match status" value="1"/>
</dbReference>
<proteinExistence type="predicted"/>
<evidence type="ECO:0000256" key="5">
    <source>
        <dbReference type="ARBA" id="ARBA00022553"/>
    </source>
</evidence>
<evidence type="ECO:0000256" key="3">
    <source>
        <dbReference type="ARBA" id="ARBA00012438"/>
    </source>
</evidence>
<dbReference type="InterPro" id="IPR036097">
    <property type="entry name" value="HisK_dim/P_sf"/>
</dbReference>
<dbReference type="NCBIfam" id="NF040691">
    <property type="entry name" value="MtrAB_MtrB"/>
    <property type="match status" value="1"/>
</dbReference>
<dbReference type="InterPro" id="IPR003661">
    <property type="entry name" value="HisK_dim/P_dom"/>
</dbReference>
<dbReference type="EMBL" id="JAAGOA010000015">
    <property type="protein sequence ID" value="NEE02472.1"/>
    <property type="molecule type" value="Genomic_DNA"/>
</dbReference>
<dbReference type="SUPFAM" id="SSF55874">
    <property type="entry name" value="ATPase domain of HSP90 chaperone/DNA topoisomerase II/histidine kinase"/>
    <property type="match status" value="1"/>
</dbReference>
<dbReference type="RefSeq" id="WP_163741084.1">
    <property type="nucleotide sequence ID" value="NZ_JAAGOA010000015.1"/>
</dbReference>
<dbReference type="FunFam" id="3.30.565.10:FF:000013">
    <property type="entry name" value="Two-component sensor histidine kinase"/>
    <property type="match status" value="1"/>
</dbReference>
<dbReference type="GO" id="GO:0005886">
    <property type="term" value="C:plasma membrane"/>
    <property type="evidence" value="ECO:0007669"/>
    <property type="project" value="UniProtKB-SubCell"/>
</dbReference>
<evidence type="ECO:0000256" key="8">
    <source>
        <dbReference type="ARBA" id="ARBA00022741"/>
    </source>
</evidence>
<sequence>MAQALTRPWHAVRGAWQRSIQVRVITATLALSLIVVILLGTTLMRQISDGLLETKADSAVADASAGVDYAQRNLDAAADTASGSWSPLLSDITQSLTNRGNQPGSDALYEVVMLGSEDNAVQLASPGIPLEWVPGVIPETLREHVRGEERVFHTYTAIPDTSSGAPTGEIPALAVGGQVTAPTGDEYELYYLFPLTEQQAAIDLVRTALVTAGLLLLLLLGALAWLVTRQVVTPVRLAARIAERFSAGNLSERMAVRGRDDLARLAASFNQMAASLQHQIGQLEELSRMQQQFVSDVSHELRTPLTTVRMAADVLHESRETFDPVVHRSAELLQAQLDRFEALLNDLLEISRFDAGAAVLNAERHDLRDLVQSVIDAAEPLAERKGSQIVQEMPNHQCVAEIDSRRIERVLRNLVVNAVEHGEGNDVIVRVAADDNAVAVSVRDYGVGLKPGESSLVFHRFWRADRARARTTGGTGLGLSISLEDARLHGGWLQAWGEPGAGSQFRLTLPRRAGEDITTSPLTLVPADANDLGNGRLGVGGPYQSVTRTEAETPGPGAPEGTGRTGASDGAGTTGTTDAPHATGATDPQGSGSADAEVTRGG</sequence>
<evidence type="ECO:0000256" key="9">
    <source>
        <dbReference type="ARBA" id="ARBA00022777"/>
    </source>
</evidence>
<keyword evidence="7 16" id="KW-0812">Transmembrane</keyword>
<dbReference type="InterPro" id="IPR005467">
    <property type="entry name" value="His_kinase_dom"/>
</dbReference>
<dbReference type="CDD" id="cd00082">
    <property type="entry name" value="HisKA"/>
    <property type="match status" value="1"/>
</dbReference>
<keyword evidence="8" id="KW-0547">Nucleotide-binding</keyword>
<dbReference type="InterPro" id="IPR003594">
    <property type="entry name" value="HATPase_dom"/>
</dbReference>